<proteinExistence type="inferred from homology"/>
<organism evidence="16 17">
    <name type="scientific">Algimonas porphyrae</name>
    <dbReference type="NCBI Taxonomy" id="1128113"/>
    <lineage>
        <taxon>Bacteria</taxon>
        <taxon>Pseudomonadati</taxon>
        <taxon>Pseudomonadota</taxon>
        <taxon>Alphaproteobacteria</taxon>
        <taxon>Maricaulales</taxon>
        <taxon>Robiginitomaculaceae</taxon>
        <taxon>Algimonas</taxon>
    </lineage>
</organism>
<evidence type="ECO:0000256" key="11">
    <source>
        <dbReference type="ARBA" id="ARBA00023014"/>
    </source>
</evidence>
<dbReference type="InterPro" id="IPR029119">
    <property type="entry name" value="MutY_C"/>
</dbReference>
<evidence type="ECO:0000256" key="10">
    <source>
        <dbReference type="ARBA" id="ARBA00023004"/>
    </source>
</evidence>
<dbReference type="NCBIfam" id="TIGR01084">
    <property type="entry name" value="mutY"/>
    <property type="match status" value="1"/>
</dbReference>
<dbReference type="SUPFAM" id="SSF48150">
    <property type="entry name" value="DNA-glycosylase"/>
    <property type="match status" value="1"/>
</dbReference>
<dbReference type="Gene3D" id="3.90.79.10">
    <property type="entry name" value="Nucleoside Triphosphate Pyrophosphohydrolase"/>
    <property type="match status" value="1"/>
</dbReference>
<dbReference type="PANTHER" id="PTHR42944">
    <property type="entry name" value="ADENINE DNA GLYCOSYLASE"/>
    <property type="match status" value="1"/>
</dbReference>
<keyword evidence="10 14" id="KW-0408">Iron</keyword>
<dbReference type="Gene3D" id="1.10.340.30">
    <property type="entry name" value="Hypothetical protein, domain 2"/>
    <property type="match status" value="1"/>
</dbReference>
<keyword evidence="11" id="KW-0411">Iron-sulfur</keyword>
<sequence>MWTDSQIQALRAALLHWYDREGRILPWRVRPEDRAAGATPDPYAIWLSEVMMQQTTIPHGTPYWHKFLTLYPTVEDLAAAPLDDVLTHWAGLGYYARARNLHKCAAIISEAHQGRFPETKAELLRLPGIGDYTASTIAAICFDQPESIVDGNVERVIARMHRVATPLPKAKPEIRRLAAALADPDRPGDYGQALMDLGATICTPRAPSCDLCPWSDECAAYAHGDMTAYPIKTPKKETPVRLGHAYVMLKDNQIWLRRRSEAGLLGGMMEVPGSDWQSERPDFSPPVEAEWSRLTAPVRHVFTHFELRLDIHLAQVMTDPPGDGRWVAVSALHTQALPSLFRKVLDRANVT</sequence>
<dbReference type="Pfam" id="PF14815">
    <property type="entry name" value="NUDIX_4"/>
    <property type="match status" value="1"/>
</dbReference>
<comment type="similarity">
    <text evidence="3 14">Belongs to the Nth/MutY family.</text>
</comment>
<feature type="domain" description="HhH-GPD" evidence="15">
    <location>
        <begin position="51"/>
        <end position="200"/>
    </location>
</feature>
<comment type="cofactor">
    <cofactor evidence="14">
        <name>[4Fe-4S] cluster</name>
        <dbReference type="ChEBI" id="CHEBI:49883"/>
    </cofactor>
    <text evidence="14">Binds 1 [4Fe-4S] cluster.</text>
</comment>
<dbReference type="Pfam" id="PF00633">
    <property type="entry name" value="HHH"/>
    <property type="match status" value="1"/>
</dbReference>
<comment type="function">
    <text evidence="2">Adenine glycosylase active on G-A mispairs. MutY also corrects error-prone DNA synthesis past GO lesions which are due to the oxidatively damaged form of guanine: 7,8-dihydro-8-oxoguanine (8-oxo-dGTP).</text>
</comment>
<dbReference type="PANTHER" id="PTHR42944:SF1">
    <property type="entry name" value="ADENINE DNA GLYCOSYLASE"/>
    <property type="match status" value="1"/>
</dbReference>
<gene>
    <name evidence="16" type="primary">mutY</name>
    <name evidence="16" type="ORF">GCM10007854_02850</name>
</gene>
<evidence type="ECO:0000256" key="6">
    <source>
        <dbReference type="ARBA" id="ARBA00022485"/>
    </source>
</evidence>
<evidence type="ECO:0000256" key="1">
    <source>
        <dbReference type="ARBA" id="ARBA00000843"/>
    </source>
</evidence>
<dbReference type="InterPro" id="IPR003265">
    <property type="entry name" value="HhH-GPD_domain"/>
</dbReference>
<evidence type="ECO:0000256" key="2">
    <source>
        <dbReference type="ARBA" id="ARBA00002933"/>
    </source>
</evidence>
<evidence type="ECO:0000256" key="13">
    <source>
        <dbReference type="ARBA" id="ARBA00023295"/>
    </source>
</evidence>
<evidence type="ECO:0000259" key="15">
    <source>
        <dbReference type="SMART" id="SM00478"/>
    </source>
</evidence>
<keyword evidence="6" id="KW-0004">4Fe-4S</keyword>
<dbReference type="SMART" id="SM00478">
    <property type="entry name" value="ENDO3c"/>
    <property type="match status" value="1"/>
</dbReference>
<keyword evidence="12" id="KW-0234">DNA repair</keyword>
<dbReference type="Pfam" id="PF00730">
    <property type="entry name" value="HhH-GPD"/>
    <property type="match status" value="1"/>
</dbReference>
<keyword evidence="17" id="KW-1185">Reference proteome</keyword>
<comment type="catalytic activity">
    <reaction evidence="1 14">
        <text>Hydrolyzes free adenine bases from 7,8-dihydro-8-oxoguanine:adenine mismatched double-stranded DNA, leaving an apurinic site.</text>
        <dbReference type="EC" id="3.2.2.31"/>
    </reaction>
</comment>
<dbReference type="CDD" id="cd00056">
    <property type="entry name" value="ENDO3c"/>
    <property type="match status" value="1"/>
</dbReference>
<evidence type="ECO:0000256" key="7">
    <source>
        <dbReference type="ARBA" id="ARBA00022723"/>
    </source>
</evidence>
<dbReference type="InterPro" id="IPR000445">
    <property type="entry name" value="HhH_motif"/>
</dbReference>
<keyword evidence="13 14" id="KW-0326">Glycosidase</keyword>
<dbReference type="EMBL" id="BSNJ01000001">
    <property type="protein sequence ID" value="GLQ19330.1"/>
    <property type="molecule type" value="Genomic_DNA"/>
</dbReference>
<evidence type="ECO:0000256" key="5">
    <source>
        <dbReference type="ARBA" id="ARBA00022023"/>
    </source>
</evidence>
<evidence type="ECO:0000256" key="9">
    <source>
        <dbReference type="ARBA" id="ARBA00022801"/>
    </source>
</evidence>
<dbReference type="InterPro" id="IPR044298">
    <property type="entry name" value="MIG/MutY"/>
</dbReference>
<evidence type="ECO:0000256" key="14">
    <source>
        <dbReference type="RuleBase" id="RU365096"/>
    </source>
</evidence>
<dbReference type="Pfam" id="PF10576">
    <property type="entry name" value="EndIII_4Fe-2S"/>
    <property type="match status" value="1"/>
</dbReference>
<dbReference type="InterPro" id="IPR005760">
    <property type="entry name" value="A/G_AdeGlyc_MutY"/>
</dbReference>
<dbReference type="CDD" id="cd03431">
    <property type="entry name" value="NUDIX_DNA_Glycosylase_C-MutY"/>
    <property type="match status" value="1"/>
</dbReference>
<dbReference type="InterPro" id="IPR015797">
    <property type="entry name" value="NUDIX_hydrolase-like_dom_sf"/>
</dbReference>
<dbReference type="SUPFAM" id="SSF55811">
    <property type="entry name" value="Nudix"/>
    <property type="match status" value="1"/>
</dbReference>
<evidence type="ECO:0000256" key="12">
    <source>
        <dbReference type="ARBA" id="ARBA00023204"/>
    </source>
</evidence>
<comment type="caution">
    <text evidence="16">The sequence shown here is derived from an EMBL/GenBank/DDBJ whole genome shotgun (WGS) entry which is preliminary data.</text>
</comment>
<keyword evidence="7" id="KW-0479">Metal-binding</keyword>
<name>A0ABQ5UX78_9PROT</name>
<reference evidence="16" key="1">
    <citation type="journal article" date="2014" name="Int. J. Syst. Evol. Microbiol.">
        <title>Complete genome of a new Firmicutes species belonging to the dominant human colonic microbiota ('Ruminococcus bicirculans') reveals two chromosomes and a selective capacity to utilize plant glucans.</title>
        <authorList>
            <consortium name="NISC Comparative Sequencing Program"/>
            <person name="Wegmann U."/>
            <person name="Louis P."/>
            <person name="Goesmann A."/>
            <person name="Henrissat B."/>
            <person name="Duncan S.H."/>
            <person name="Flint H.J."/>
        </authorList>
    </citation>
    <scope>NUCLEOTIDE SEQUENCE</scope>
    <source>
        <strain evidence="16">NBRC 108216</strain>
    </source>
</reference>
<reference evidence="16" key="2">
    <citation type="submission" date="2023-01" db="EMBL/GenBank/DDBJ databases">
        <title>Draft genome sequence of Algimonas porphyrae strain NBRC 108216.</title>
        <authorList>
            <person name="Sun Q."/>
            <person name="Mori K."/>
        </authorList>
    </citation>
    <scope>NUCLEOTIDE SEQUENCE</scope>
    <source>
        <strain evidence="16">NBRC 108216</strain>
    </source>
</reference>
<evidence type="ECO:0000313" key="16">
    <source>
        <dbReference type="EMBL" id="GLQ19330.1"/>
    </source>
</evidence>
<dbReference type="Gene3D" id="1.10.1670.10">
    <property type="entry name" value="Helix-hairpin-Helix base-excision DNA repair enzymes (C-terminal)"/>
    <property type="match status" value="1"/>
</dbReference>
<keyword evidence="9" id="KW-0378">Hydrolase</keyword>
<dbReference type="Proteomes" id="UP001161390">
    <property type="component" value="Unassembled WGS sequence"/>
</dbReference>
<dbReference type="RefSeq" id="WP_284369083.1">
    <property type="nucleotide sequence ID" value="NZ_BSNJ01000001.1"/>
</dbReference>
<dbReference type="InterPro" id="IPR011257">
    <property type="entry name" value="DNA_glycosylase"/>
</dbReference>
<dbReference type="InterPro" id="IPR003651">
    <property type="entry name" value="Endonuclease3_FeS-loop_motif"/>
</dbReference>
<evidence type="ECO:0000256" key="3">
    <source>
        <dbReference type="ARBA" id="ARBA00008343"/>
    </source>
</evidence>
<evidence type="ECO:0000256" key="8">
    <source>
        <dbReference type="ARBA" id="ARBA00022763"/>
    </source>
</evidence>
<accession>A0ABQ5UX78</accession>
<dbReference type="EC" id="3.2.2.31" evidence="4 14"/>
<evidence type="ECO:0000256" key="4">
    <source>
        <dbReference type="ARBA" id="ARBA00012045"/>
    </source>
</evidence>
<dbReference type="SMART" id="SM00525">
    <property type="entry name" value="FES"/>
    <property type="match status" value="1"/>
</dbReference>
<keyword evidence="8 14" id="KW-0227">DNA damage</keyword>
<dbReference type="InterPro" id="IPR023170">
    <property type="entry name" value="HhH_base_excis_C"/>
</dbReference>
<protein>
    <recommendedName>
        <fullName evidence="5 14">Adenine DNA glycosylase</fullName>
        <ecNumber evidence="4 14">3.2.2.31</ecNumber>
    </recommendedName>
</protein>
<evidence type="ECO:0000313" key="17">
    <source>
        <dbReference type="Proteomes" id="UP001161390"/>
    </source>
</evidence>